<dbReference type="SUPFAM" id="SSF144232">
    <property type="entry name" value="HIT/MYND zinc finger-like"/>
    <property type="match status" value="1"/>
</dbReference>
<protein>
    <recommendedName>
        <fullName evidence="5">MYND-type domain-containing protein</fullName>
    </recommendedName>
</protein>
<dbReference type="EMBL" id="OZ037952">
    <property type="protein sequence ID" value="CAL1717236.1"/>
    <property type="molecule type" value="Genomic_DNA"/>
</dbReference>
<sequence>ASDAQVLSVLREGEDRNLLTFQKENLFGRGVLTGAVLRITPTVCAVAASFQGSLISIMSSSDRCLPSPGSNLRNRLHFPAFRDCAHEMLLDTRYYGDDGGFPLKHWCFLGEIVDADFLGRLVVHARDIDGRITRIAFYDEEDPLRGRQFIDKDIVTEKRKCKVGYTVAYLYPVMHNFIDGSMGFRLEDVSDFTIIPLSLSDLFRANDKLHAPVPTHCWQPSCNVTDSLSTCSKCRVARYCGKEHQVKHWKAHKKGCKAFEALKWFTDRDWTAYTR</sequence>
<feature type="domain" description="MYND-type" evidence="5">
    <location>
        <begin position="219"/>
        <end position="256"/>
    </location>
</feature>
<evidence type="ECO:0000313" key="6">
    <source>
        <dbReference type="EMBL" id="CAL1717236.1"/>
    </source>
</evidence>
<organism evidence="6">
    <name type="scientific">Somion occarium</name>
    <dbReference type="NCBI Taxonomy" id="3059160"/>
    <lineage>
        <taxon>Eukaryota</taxon>
        <taxon>Fungi</taxon>
        <taxon>Dikarya</taxon>
        <taxon>Basidiomycota</taxon>
        <taxon>Agaricomycotina</taxon>
        <taxon>Agaricomycetes</taxon>
        <taxon>Polyporales</taxon>
        <taxon>Cerrenaceae</taxon>
        <taxon>Somion</taxon>
    </lineage>
</organism>
<dbReference type="Pfam" id="PF01753">
    <property type="entry name" value="zf-MYND"/>
    <property type="match status" value="1"/>
</dbReference>
<keyword evidence="2 4" id="KW-0863">Zinc-finger</keyword>
<evidence type="ECO:0000259" key="5">
    <source>
        <dbReference type="PROSITE" id="PS50865"/>
    </source>
</evidence>
<dbReference type="InterPro" id="IPR002893">
    <property type="entry name" value="Znf_MYND"/>
</dbReference>
<keyword evidence="3" id="KW-0862">Zinc</keyword>
<proteinExistence type="predicted"/>
<feature type="non-terminal residue" evidence="6">
    <location>
        <position position="275"/>
    </location>
</feature>
<gene>
    <name evidence="6" type="ORF">GFSPODELE1_LOCUS11121</name>
</gene>
<reference evidence="6" key="1">
    <citation type="submission" date="2024-04" db="EMBL/GenBank/DDBJ databases">
        <authorList>
            <person name="European Reference Genome Atlas."/>
        </authorList>
    </citation>
    <scope>NUCLEOTIDE SEQUENCE</scope>
</reference>
<evidence type="ECO:0000256" key="1">
    <source>
        <dbReference type="ARBA" id="ARBA00022723"/>
    </source>
</evidence>
<evidence type="ECO:0000256" key="2">
    <source>
        <dbReference type="ARBA" id="ARBA00022771"/>
    </source>
</evidence>
<evidence type="ECO:0000256" key="4">
    <source>
        <dbReference type="PROSITE-ProRule" id="PRU00134"/>
    </source>
</evidence>
<name>A0ABP1EB61_9APHY</name>
<accession>A0ABP1EB61</accession>
<keyword evidence="1" id="KW-0479">Metal-binding</keyword>
<evidence type="ECO:0000256" key="3">
    <source>
        <dbReference type="ARBA" id="ARBA00022833"/>
    </source>
</evidence>
<dbReference type="Gene3D" id="6.10.140.2220">
    <property type="match status" value="1"/>
</dbReference>
<dbReference type="PROSITE" id="PS50865">
    <property type="entry name" value="ZF_MYND_2"/>
    <property type="match status" value="1"/>
</dbReference>